<dbReference type="RefSeq" id="XP_028885580.1">
    <property type="nucleotide sequence ID" value="XM_029022765.1"/>
</dbReference>
<organism evidence="2 3">
    <name type="scientific">Trypanosoma theileri</name>
    <dbReference type="NCBI Taxonomy" id="67003"/>
    <lineage>
        <taxon>Eukaryota</taxon>
        <taxon>Discoba</taxon>
        <taxon>Euglenozoa</taxon>
        <taxon>Kinetoplastea</taxon>
        <taxon>Metakinetoplastina</taxon>
        <taxon>Trypanosomatida</taxon>
        <taxon>Trypanosomatidae</taxon>
        <taxon>Trypanosoma</taxon>
    </lineage>
</organism>
<gene>
    <name evidence="2" type="ORF">TM35_000051100</name>
</gene>
<keyword evidence="1" id="KW-0732">Signal</keyword>
<keyword evidence="3" id="KW-1185">Reference proteome</keyword>
<reference evidence="2 3" key="1">
    <citation type="submission" date="2017-03" db="EMBL/GenBank/DDBJ databases">
        <title>An alternative strategy for trypanosome survival in the mammalian bloodstream revealed through genome and transcriptome analysis of the ubiquitous bovine parasite Trypanosoma (Megatrypanum) theileri.</title>
        <authorList>
            <person name="Kelly S."/>
            <person name="Ivens A."/>
            <person name="Mott A."/>
            <person name="O'Neill E."/>
            <person name="Emms D."/>
            <person name="Macleod O."/>
            <person name="Voorheis P."/>
            <person name="Matthews J."/>
            <person name="Matthews K."/>
            <person name="Carrington M."/>
        </authorList>
    </citation>
    <scope>NUCLEOTIDE SEQUENCE [LARGE SCALE GENOMIC DNA]</scope>
    <source>
        <strain evidence="2">Edinburgh</strain>
    </source>
</reference>
<dbReference type="EMBL" id="NBCO01000005">
    <property type="protein sequence ID" value="ORC91514.1"/>
    <property type="molecule type" value="Genomic_DNA"/>
</dbReference>
<dbReference type="AlphaFoldDB" id="A0A1X0P3J9"/>
<sequence>MWALLFFCSALLRPRPAKTPQGTRFLRGQRLKAVHFSMLPQGGRLYRHLGGSRRTSGAGTSVVLKDGGAILGFFFSLLRFTGYCFWFPRIFARGQTELLLENFFM</sequence>
<dbReference type="Proteomes" id="UP000192257">
    <property type="component" value="Unassembled WGS sequence"/>
</dbReference>
<dbReference type="VEuPathDB" id="TriTrypDB:TM35_000051100"/>
<evidence type="ECO:0008006" key="4">
    <source>
        <dbReference type="Google" id="ProtNLM"/>
    </source>
</evidence>
<proteinExistence type="predicted"/>
<accession>A0A1X0P3J9</accession>
<dbReference type="GeneID" id="39982545"/>
<evidence type="ECO:0000313" key="2">
    <source>
        <dbReference type="EMBL" id="ORC91514.1"/>
    </source>
</evidence>
<comment type="caution">
    <text evidence="2">The sequence shown here is derived from an EMBL/GenBank/DDBJ whole genome shotgun (WGS) entry which is preliminary data.</text>
</comment>
<protein>
    <recommendedName>
        <fullName evidence="4">Secreted protein</fullName>
    </recommendedName>
</protein>
<feature type="signal peptide" evidence="1">
    <location>
        <begin position="1"/>
        <end position="17"/>
    </location>
</feature>
<feature type="chain" id="PRO_5012281221" description="Secreted protein" evidence="1">
    <location>
        <begin position="18"/>
        <end position="105"/>
    </location>
</feature>
<evidence type="ECO:0000256" key="1">
    <source>
        <dbReference type="SAM" id="SignalP"/>
    </source>
</evidence>
<evidence type="ECO:0000313" key="3">
    <source>
        <dbReference type="Proteomes" id="UP000192257"/>
    </source>
</evidence>
<name>A0A1X0P3J9_9TRYP</name>